<evidence type="ECO:0000256" key="1">
    <source>
        <dbReference type="ARBA" id="ARBA00004442"/>
    </source>
</evidence>
<evidence type="ECO:0000259" key="7">
    <source>
        <dbReference type="Pfam" id="PF00593"/>
    </source>
</evidence>
<dbReference type="EMBL" id="CP049109">
    <property type="protein sequence ID" value="QIG80957.1"/>
    <property type="molecule type" value="Genomic_DNA"/>
</dbReference>
<keyword evidence="9" id="KW-0675">Receptor</keyword>
<feature type="domain" description="TonB-dependent receptor plug" evidence="8">
    <location>
        <begin position="68"/>
        <end position="168"/>
    </location>
</feature>
<evidence type="ECO:0000313" key="10">
    <source>
        <dbReference type="Proteomes" id="UP000501568"/>
    </source>
</evidence>
<dbReference type="GO" id="GO:0009279">
    <property type="term" value="C:cell outer membrane"/>
    <property type="evidence" value="ECO:0007669"/>
    <property type="project" value="UniProtKB-SubCell"/>
</dbReference>
<keyword evidence="4" id="KW-0798">TonB box</keyword>
<dbReference type="Pfam" id="PF07715">
    <property type="entry name" value="Plug"/>
    <property type="match status" value="1"/>
</dbReference>
<feature type="chain" id="PRO_5026011490" evidence="6">
    <location>
        <begin position="26"/>
        <end position="882"/>
    </location>
</feature>
<dbReference type="Proteomes" id="UP000501568">
    <property type="component" value="Chromosome"/>
</dbReference>
<dbReference type="AlphaFoldDB" id="A0A6G6Y831"/>
<dbReference type="KEGG" id="spzr:G5C33_14950"/>
<gene>
    <name evidence="9" type="ORF">G5C33_14950</name>
</gene>
<keyword evidence="10" id="KW-1185">Reference proteome</keyword>
<evidence type="ECO:0000259" key="8">
    <source>
        <dbReference type="Pfam" id="PF07715"/>
    </source>
</evidence>
<dbReference type="InterPro" id="IPR000531">
    <property type="entry name" value="Beta-barrel_TonB"/>
</dbReference>
<organism evidence="9 10">
    <name type="scientific">Stakelama tenebrarum</name>
    <dbReference type="NCBI Taxonomy" id="2711215"/>
    <lineage>
        <taxon>Bacteria</taxon>
        <taxon>Pseudomonadati</taxon>
        <taxon>Pseudomonadota</taxon>
        <taxon>Alphaproteobacteria</taxon>
        <taxon>Sphingomonadales</taxon>
        <taxon>Sphingomonadaceae</taxon>
        <taxon>Stakelama</taxon>
    </lineage>
</organism>
<dbReference type="Gene3D" id="2.40.170.20">
    <property type="entry name" value="TonB-dependent receptor, beta-barrel domain"/>
    <property type="match status" value="1"/>
</dbReference>
<dbReference type="InterPro" id="IPR036942">
    <property type="entry name" value="Beta-barrel_TonB_sf"/>
</dbReference>
<evidence type="ECO:0000256" key="6">
    <source>
        <dbReference type="SAM" id="SignalP"/>
    </source>
</evidence>
<proteinExistence type="inferred from homology"/>
<evidence type="ECO:0000256" key="3">
    <source>
        <dbReference type="ARBA" id="ARBA00023237"/>
    </source>
</evidence>
<dbReference type="InterPro" id="IPR037066">
    <property type="entry name" value="Plug_dom_sf"/>
</dbReference>
<feature type="region of interest" description="Disordered" evidence="5">
    <location>
        <begin position="29"/>
        <end position="52"/>
    </location>
</feature>
<dbReference type="PANTHER" id="PTHR40980">
    <property type="entry name" value="PLUG DOMAIN-CONTAINING PROTEIN"/>
    <property type="match status" value="1"/>
</dbReference>
<dbReference type="Gene3D" id="2.170.130.10">
    <property type="entry name" value="TonB-dependent receptor, plug domain"/>
    <property type="match status" value="1"/>
</dbReference>
<evidence type="ECO:0000313" key="9">
    <source>
        <dbReference type="EMBL" id="QIG80957.1"/>
    </source>
</evidence>
<evidence type="ECO:0000256" key="5">
    <source>
        <dbReference type="SAM" id="MobiDB-lite"/>
    </source>
</evidence>
<keyword evidence="6" id="KW-0732">Signal</keyword>
<keyword evidence="3" id="KW-0998">Cell outer membrane</keyword>
<keyword evidence="2 4" id="KW-0472">Membrane</keyword>
<reference evidence="9 10" key="1">
    <citation type="submission" date="2020-02" db="EMBL/GenBank/DDBJ databases">
        <authorList>
            <person name="Zheng R.K."/>
            <person name="Sun C.M."/>
        </authorList>
    </citation>
    <scope>NUCLEOTIDE SEQUENCE [LARGE SCALE GENOMIC DNA]</scope>
    <source>
        <strain evidence="10">zrk23</strain>
    </source>
</reference>
<dbReference type="RefSeq" id="WP_165327883.1">
    <property type="nucleotide sequence ID" value="NZ_CP049109.1"/>
</dbReference>
<name>A0A6G6Y831_9SPHN</name>
<dbReference type="Pfam" id="PF00593">
    <property type="entry name" value="TonB_dep_Rec_b-barrel"/>
    <property type="match status" value="1"/>
</dbReference>
<feature type="domain" description="TonB-dependent receptor-like beta-barrel" evidence="7">
    <location>
        <begin position="404"/>
        <end position="791"/>
    </location>
</feature>
<evidence type="ECO:0000256" key="2">
    <source>
        <dbReference type="ARBA" id="ARBA00023136"/>
    </source>
</evidence>
<dbReference type="InterPro" id="IPR012910">
    <property type="entry name" value="Plug_dom"/>
</dbReference>
<accession>A0A6G6Y831</accession>
<protein>
    <submittedName>
        <fullName evidence="9">TonB-dependent receptor</fullName>
    </submittedName>
</protein>
<evidence type="ECO:0000256" key="4">
    <source>
        <dbReference type="RuleBase" id="RU003357"/>
    </source>
</evidence>
<comment type="subcellular location">
    <subcellularLocation>
        <location evidence="1 4">Cell outer membrane</location>
    </subcellularLocation>
</comment>
<feature type="signal peptide" evidence="6">
    <location>
        <begin position="1"/>
        <end position="25"/>
    </location>
</feature>
<comment type="similarity">
    <text evidence="4">Belongs to the TonB-dependent receptor family.</text>
</comment>
<dbReference type="PANTHER" id="PTHR40980:SF5">
    <property type="entry name" value="TONB-DEPENDENT RECEPTOR"/>
    <property type="match status" value="1"/>
</dbReference>
<sequence>MKKPLRLAHVLMFTTALVAPAVAHAQDAAGQEVSDTAQAPQDQEYESPDVSVPGGEIVVRTGAFNIEQDTAEVVSLLSAEDIARTGEGDIAGALSRVTGLSVVGNGFVYVRGLGDRYSLALLNGSPLPSPEPLKRVVPLDIFPTNVISSSLVQKTYSVNYPGEFGGGVINLTTKSVPEETFVTVSGSIGGDTFTTGNLGYVYRGSEQDWTGFDNGVRDIPPALQSFFDSGNRISDLSQDQREAIAEQLITGNNSVLQTNKNMAPNWSAGLTTGTAIDIGSDARLGIIATAGYSNKFRTRQTTQQSPASADLSLKELDFDRVITDEHVVVDGMLGFGLEFGEHRIRWTNLYIRDTLKQARLGVGTRATSASGATFMQQDTAWFERQLIDSQIVGEFKSPGDGLSVDWRLGYANSQREAPDEISFEYYRSNRANDPYGDLFINRLNNGQNGSASIAFSNLDEDLWSGGVDVSAELTPSITVSAGYAFADTERTSSRREFQFVAPNNGQNFPPAVLRPDLLLGDAIIDYYNINLIETTESDPAFEAKLRTDAGYFQFNAELAMGLSLNGGVRYETARQTVNPIEVFTVPSNSGASTSLQNEYWLPAATLTWEFADNMQLRVSGSKTIARPQFRELLFQQYYDPESNRLYRGNPSLQDSQLYNAEARVEWYTGRDQRVSAAGFFKRIDNPIETYTGFTDNVTETSFANAPEANLYGAELEAQKYFDAFGSRRIVAIANYTYTHSELKVGSGDTVEIYTSGTQPALNVFRDGVPLTGQSDHLVNVQLGLEDEDSLSAQTFLLSYASKRVTSRAPFGQPDIYEYPGVRLDFVARQGIYLGGIEAELKLEVRNILGTDYKEYQESGDNRIYYNLYEVGTSGSLGLSITF</sequence>
<dbReference type="SUPFAM" id="SSF56935">
    <property type="entry name" value="Porins"/>
    <property type="match status" value="1"/>
</dbReference>